<dbReference type="GO" id="GO:0010411">
    <property type="term" value="P:xyloglucan metabolic process"/>
    <property type="evidence" value="ECO:0007669"/>
    <property type="project" value="TreeGrafter"/>
</dbReference>
<evidence type="ECO:0000256" key="5">
    <source>
        <dbReference type="ARBA" id="ARBA00023326"/>
    </source>
</evidence>
<proteinExistence type="inferred from homology"/>
<comment type="caution">
    <text evidence="8">The sequence shown here is derived from an EMBL/GenBank/DDBJ whole genome shotgun (WGS) entry which is preliminary data.</text>
</comment>
<evidence type="ECO:0000256" key="2">
    <source>
        <dbReference type="ARBA" id="ARBA00022801"/>
    </source>
</evidence>
<keyword evidence="4" id="KW-0326">Glycosidase</keyword>
<reference evidence="8 9" key="1">
    <citation type="submission" date="2017-09" db="EMBL/GenBank/DDBJ databases">
        <title>Depth-based differentiation of microbial function through sediment-hosted aquifers and enrichment of novel symbionts in the deep terrestrial subsurface.</title>
        <authorList>
            <person name="Probst A.J."/>
            <person name="Ladd B."/>
            <person name="Jarett J.K."/>
            <person name="Geller-Mcgrath D.E."/>
            <person name="Sieber C.M."/>
            <person name="Emerson J.B."/>
            <person name="Anantharaman K."/>
            <person name="Thomas B.C."/>
            <person name="Malmstrom R."/>
            <person name="Stieglmeier M."/>
            <person name="Klingl A."/>
            <person name="Woyke T."/>
            <person name="Ryan C.M."/>
            <person name="Banfield J.F."/>
        </authorList>
    </citation>
    <scope>NUCLEOTIDE SEQUENCE [LARGE SCALE GENOMIC DNA]</scope>
    <source>
        <strain evidence="8">CG11_big_fil_rev_8_21_14_0_20_36_20</strain>
    </source>
</reference>
<gene>
    <name evidence="8" type="ORF">COV55_04255</name>
</gene>
<dbReference type="PANTHER" id="PTHR43739:SF2">
    <property type="entry name" value="OLIGOXYLOGLUCAN-REDUCING END-SPECIFIC XYLOGLUCANASE-RELATED"/>
    <property type="match status" value="1"/>
</dbReference>
<evidence type="ECO:0000313" key="9">
    <source>
        <dbReference type="Proteomes" id="UP000230564"/>
    </source>
</evidence>
<feature type="domain" description="Photosynthesis system II assembly factor Ycf48/Hcf136-like" evidence="7">
    <location>
        <begin position="107"/>
        <end position="396"/>
    </location>
</feature>
<evidence type="ECO:0000256" key="1">
    <source>
        <dbReference type="ARBA" id="ARBA00022729"/>
    </source>
</evidence>
<accession>A0A2H0NBS2</accession>
<evidence type="ECO:0000256" key="3">
    <source>
        <dbReference type="ARBA" id="ARBA00023277"/>
    </source>
</evidence>
<dbReference type="InterPro" id="IPR028203">
    <property type="entry name" value="PSII_CF48-like_dom"/>
</dbReference>
<evidence type="ECO:0000313" key="8">
    <source>
        <dbReference type="EMBL" id="PIR06314.1"/>
    </source>
</evidence>
<dbReference type="AlphaFoldDB" id="A0A2H0NBS2"/>
<keyword evidence="1" id="KW-0732">Signal</keyword>
<dbReference type="InterPro" id="IPR015943">
    <property type="entry name" value="WD40/YVTN_repeat-like_dom_sf"/>
</dbReference>
<dbReference type="EMBL" id="PCWQ01000014">
    <property type="protein sequence ID" value="PIR06314.1"/>
    <property type="molecule type" value="Genomic_DNA"/>
</dbReference>
<dbReference type="SUPFAM" id="SSF110296">
    <property type="entry name" value="Oligoxyloglucan reducing end-specific cellobiohydrolase"/>
    <property type="match status" value="2"/>
</dbReference>
<evidence type="ECO:0000259" key="7">
    <source>
        <dbReference type="Pfam" id="PF14870"/>
    </source>
</evidence>
<keyword evidence="3" id="KW-0119">Carbohydrate metabolism</keyword>
<dbReference type="PROSITE" id="PS51257">
    <property type="entry name" value="PROKAR_LIPOPROTEIN"/>
    <property type="match status" value="1"/>
</dbReference>
<dbReference type="InterPro" id="IPR052025">
    <property type="entry name" value="Xyloglucanase_GH74"/>
</dbReference>
<name>A0A2H0NBS2_9BACT</name>
<evidence type="ECO:0000256" key="6">
    <source>
        <dbReference type="ARBA" id="ARBA00037986"/>
    </source>
</evidence>
<comment type="similarity">
    <text evidence="6">Belongs to the glycosyl hydrolase 74 family.</text>
</comment>
<sequence>MVKQKVILLLILPLILSGCIISKKKENTVTVNSGGIYRSADVGKTWQHTTQIYTVGATQADFNTANITTLALDNRDVAAIYVGTQAKGIFYSYDYGKGWFNTLTGQGVVNDIAVDSKYNCTIFAAVHNTIYKSIDCSRTWEPTYFETRSGQFITALAIDKNDSRFVFAGTVEGSFLISEDYGYSWDVIKRFDKRINDIIIQDHTNSNILYVATEDTGVFKTSDRGKNWEDLMLIDVDEAEVDEEALYQEAVVELRQKNKIDEMSEEEYNEFINSSKFKKYEDGMIYLEENKYKPFKKISGSGTSFALSQDQSKPDAIIYANKVGIFRLTVGQDEMWQQIKLLTPEKKENIHSLIVNKQDGNEIFYGTAKAIYHSVDNGENWSISELPTAYTAKVLQFSLDNKFLYLGAYNIAK</sequence>
<keyword evidence="5" id="KW-0624">Polysaccharide degradation</keyword>
<dbReference type="PANTHER" id="PTHR43739">
    <property type="entry name" value="XYLOGLUCANASE (EUROFUNG)"/>
    <property type="match status" value="1"/>
</dbReference>
<protein>
    <recommendedName>
        <fullName evidence="7">Photosynthesis system II assembly factor Ycf48/Hcf136-like domain-containing protein</fullName>
    </recommendedName>
</protein>
<keyword evidence="2" id="KW-0378">Hydrolase</keyword>
<dbReference type="Proteomes" id="UP000230564">
    <property type="component" value="Unassembled WGS sequence"/>
</dbReference>
<evidence type="ECO:0000256" key="4">
    <source>
        <dbReference type="ARBA" id="ARBA00023295"/>
    </source>
</evidence>
<dbReference type="Pfam" id="PF14870">
    <property type="entry name" value="PSII_BNR"/>
    <property type="match status" value="1"/>
</dbReference>
<dbReference type="Gene3D" id="2.130.10.10">
    <property type="entry name" value="YVTN repeat-like/Quinoprotein amine dehydrogenase"/>
    <property type="match status" value="3"/>
</dbReference>
<dbReference type="GO" id="GO:0000272">
    <property type="term" value="P:polysaccharide catabolic process"/>
    <property type="evidence" value="ECO:0007669"/>
    <property type="project" value="UniProtKB-KW"/>
</dbReference>
<organism evidence="8 9">
    <name type="scientific">Candidatus Komeilibacteria bacterium CG11_big_fil_rev_8_21_14_0_20_36_20</name>
    <dbReference type="NCBI Taxonomy" id="1974477"/>
    <lineage>
        <taxon>Bacteria</taxon>
        <taxon>Candidatus Komeiliibacteriota</taxon>
    </lineage>
</organism>
<dbReference type="GO" id="GO:0016798">
    <property type="term" value="F:hydrolase activity, acting on glycosyl bonds"/>
    <property type="evidence" value="ECO:0007669"/>
    <property type="project" value="UniProtKB-KW"/>
</dbReference>